<dbReference type="CDD" id="cd18808">
    <property type="entry name" value="SF1_C_Upf1"/>
    <property type="match status" value="1"/>
</dbReference>
<evidence type="ECO:0000256" key="6">
    <source>
        <dbReference type="SAM" id="MobiDB-lite"/>
    </source>
</evidence>
<evidence type="ECO:0000259" key="7">
    <source>
        <dbReference type="Pfam" id="PF13086"/>
    </source>
</evidence>
<dbReference type="SUPFAM" id="SSF52540">
    <property type="entry name" value="P-loop containing nucleoside triphosphate hydrolases"/>
    <property type="match status" value="2"/>
</dbReference>
<evidence type="ECO:0000256" key="1">
    <source>
        <dbReference type="ARBA" id="ARBA00007913"/>
    </source>
</evidence>
<proteinExistence type="inferred from homology"/>
<feature type="domain" description="DNA2/NAM7 helicase helicase" evidence="7">
    <location>
        <begin position="235"/>
        <end position="543"/>
    </location>
</feature>
<dbReference type="InterPro" id="IPR047187">
    <property type="entry name" value="SF1_C_Upf1"/>
</dbReference>
<organism evidence="9 10">
    <name type="scientific">Lobosporangium transversale</name>
    <dbReference type="NCBI Taxonomy" id="64571"/>
    <lineage>
        <taxon>Eukaryota</taxon>
        <taxon>Fungi</taxon>
        <taxon>Fungi incertae sedis</taxon>
        <taxon>Mucoromycota</taxon>
        <taxon>Mortierellomycotina</taxon>
        <taxon>Mortierellomycetes</taxon>
        <taxon>Mortierellales</taxon>
        <taxon>Mortierellaceae</taxon>
        <taxon>Lobosporangium</taxon>
    </lineage>
</organism>
<feature type="domain" description="DNA2/NAM7 helicase-like C-terminal" evidence="8">
    <location>
        <begin position="552"/>
        <end position="777"/>
    </location>
</feature>
<dbReference type="RefSeq" id="XP_021878045.1">
    <property type="nucleotide sequence ID" value="XM_022025315.1"/>
</dbReference>
<evidence type="ECO:0000313" key="9">
    <source>
        <dbReference type="EMBL" id="ORZ07538.1"/>
    </source>
</evidence>
<keyword evidence="5" id="KW-0067">ATP-binding</keyword>
<dbReference type="Gene3D" id="3.40.50.300">
    <property type="entry name" value="P-loop containing nucleotide triphosphate hydrolases"/>
    <property type="match status" value="4"/>
</dbReference>
<keyword evidence="3 9" id="KW-0378">Hydrolase</keyword>
<comment type="similarity">
    <text evidence="1">Belongs to the DNA2/NAM7 helicase family.</text>
</comment>
<dbReference type="InParanoid" id="A0A1Y2GD75"/>
<accession>A0A1Y2GD75</accession>
<reference evidence="9 10" key="1">
    <citation type="submission" date="2016-07" db="EMBL/GenBank/DDBJ databases">
        <title>Pervasive Adenine N6-methylation of Active Genes in Fungi.</title>
        <authorList>
            <consortium name="DOE Joint Genome Institute"/>
            <person name="Mondo S.J."/>
            <person name="Dannebaum R.O."/>
            <person name="Kuo R.C."/>
            <person name="Labutti K."/>
            <person name="Haridas S."/>
            <person name="Kuo A."/>
            <person name="Salamov A."/>
            <person name="Ahrendt S.R."/>
            <person name="Lipzen A."/>
            <person name="Sullivan W."/>
            <person name="Andreopoulos W.B."/>
            <person name="Clum A."/>
            <person name="Lindquist E."/>
            <person name="Daum C."/>
            <person name="Ramamoorthy G.K."/>
            <person name="Gryganskyi A."/>
            <person name="Culley D."/>
            <person name="Magnuson J.K."/>
            <person name="James T.Y."/>
            <person name="O'Malley M.A."/>
            <person name="Stajich J.E."/>
            <person name="Spatafora J.W."/>
            <person name="Visel A."/>
            <person name="Grigoriev I.V."/>
        </authorList>
    </citation>
    <scope>NUCLEOTIDE SEQUENCE [LARGE SCALE GENOMIC DNA]</scope>
    <source>
        <strain evidence="9 10">NRRL 3116</strain>
    </source>
</reference>
<evidence type="ECO:0000313" key="10">
    <source>
        <dbReference type="Proteomes" id="UP000193648"/>
    </source>
</evidence>
<dbReference type="PANTHER" id="PTHR43788:SF8">
    <property type="entry name" value="DNA-BINDING PROTEIN SMUBP-2"/>
    <property type="match status" value="1"/>
</dbReference>
<dbReference type="PANTHER" id="PTHR43788">
    <property type="entry name" value="DNA2/NAM7 HELICASE FAMILY MEMBER"/>
    <property type="match status" value="1"/>
</dbReference>
<comment type="caution">
    <text evidence="9">The sequence shown here is derived from an EMBL/GenBank/DDBJ whole genome shotgun (WGS) entry which is preliminary data.</text>
</comment>
<feature type="region of interest" description="Disordered" evidence="6">
    <location>
        <begin position="76"/>
        <end position="110"/>
    </location>
</feature>
<protein>
    <submittedName>
        <fullName evidence="9">p-loop containing nucleoside triphosphate hydrolase protein</fullName>
    </submittedName>
</protein>
<dbReference type="GO" id="GO:0016787">
    <property type="term" value="F:hydrolase activity"/>
    <property type="evidence" value="ECO:0007669"/>
    <property type="project" value="UniProtKB-KW"/>
</dbReference>
<dbReference type="GeneID" id="33567159"/>
<gene>
    <name evidence="9" type="ORF">BCR41DRAFT_360164</name>
</gene>
<dbReference type="InterPro" id="IPR041677">
    <property type="entry name" value="DNA2/NAM7_AAA_11"/>
</dbReference>
<evidence type="ECO:0000256" key="3">
    <source>
        <dbReference type="ARBA" id="ARBA00022801"/>
    </source>
</evidence>
<dbReference type="InterPro" id="IPR041679">
    <property type="entry name" value="DNA2/NAM7-like_C"/>
</dbReference>
<dbReference type="EMBL" id="MCFF01000041">
    <property type="protein sequence ID" value="ORZ07538.1"/>
    <property type="molecule type" value="Genomic_DNA"/>
</dbReference>
<dbReference type="Proteomes" id="UP000193648">
    <property type="component" value="Unassembled WGS sequence"/>
</dbReference>
<dbReference type="GO" id="GO:0005524">
    <property type="term" value="F:ATP binding"/>
    <property type="evidence" value="ECO:0007669"/>
    <property type="project" value="UniProtKB-KW"/>
</dbReference>
<dbReference type="InterPro" id="IPR027417">
    <property type="entry name" value="P-loop_NTPase"/>
</dbReference>
<dbReference type="Pfam" id="PF13086">
    <property type="entry name" value="AAA_11"/>
    <property type="match status" value="1"/>
</dbReference>
<dbReference type="OrthoDB" id="2401065at2759"/>
<dbReference type="GO" id="GO:0043139">
    <property type="term" value="F:5'-3' DNA helicase activity"/>
    <property type="evidence" value="ECO:0007669"/>
    <property type="project" value="TreeGrafter"/>
</dbReference>
<dbReference type="Pfam" id="PF13087">
    <property type="entry name" value="AAA_12"/>
    <property type="match status" value="1"/>
</dbReference>
<keyword evidence="10" id="KW-1185">Reference proteome</keyword>
<dbReference type="InterPro" id="IPR050534">
    <property type="entry name" value="Coronavir_polyprotein_1ab"/>
</dbReference>
<name>A0A1Y2GD75_9FUNG</name>
<sequence>MDLLYDTQKLRALLEKDQKINLRKGTVDTFKENGYESVDLYTKRLVDMCSYEFQIEAAKALFGKIPDDHDIRQLRRVKNNAFRGPTDDELNEDDGKPNGDSGEVDGPDAEDWVLTGEPEMYNYKDIVIAAITKSFGDETDPERYIGYVSHISKIPQSGLRRYFFTFDAQISSSQDIDVLMWTIGNLTSYERVVNSLSDKDAMRSIPKLFLKAPVTDISPLTDDTVDIPDGVPESMNQSQKVAISRAIQEDGDKVVLIQGPPGCGKSTTIAEMIHLLTSHDRGNTGMQVLACAQTNVAVADLAFKYVTTKKPANFKCVMDMRPPKITDSRKRAVLEPFTITARYHQVVNAVLHTIIRVFGRTPTACHGSTTRNEVRSIVASDFRKCMESGLIKLLPPKACKLLMSMEAAISDSALPSTDLTQVKRLVSGMRNELELFFEPVELESLLELCSVDQHTGSSPRSKTIPIYGWVKQALLDEASVVFCTINIGISLTFKRRLERLAYIVVDEAAQALEPDVAALMCVDSYFRRLILVGDPKQLRGYCASNRGKREMMDRSLMERLQTYRLCHSTLLDVQYRMHQDICNFVSRTFYDNRLTSDASIQSRRAVTALAPIMHVMFLGSQMAQSTITTTSVVNIDEARYIVAHVFKVLLQSRQNQVLLTNTVTKSISYAAVTKNTEKVETRQPVEVAKITIGIICIYKAQANVIRCLVEKSQNAYKGFGAEIVVNTIDSFQGQECDIIYVALTRTTQINTFMDNANRVNVAISRARHHLIVVGDAKLSLAAKQDAPSSYWHSLCMGRRSMVIEPKYIRSMPQYDGPERVTVMKAAVIQAAPATIKEIIAKGLAATTPIWTIHYERLTIDPKTPQGIHILEYVVQALASGDFDTGNGGRTTRPLFGKKQKGASLFFVTTVCGVVCLAWTVRVHGQRQAIELLGIGDKTFVEKTAWPLLRRDIEGQPEWKLFASMSLWSSGISVDLSKDMPKSTSLLYVPADIEIPVDDALADVPENGHLLIDHDHIKAMSFMRSSPTMVLGGGGTGKTECMLDMIEQQLDMDTDLGNVQLYLGATDSLANWSSMRLLKRENITEQGFKMVSFTSLPSLLSKLYMSNSTIRGKLFVDRDIFRSEYMDAMPAMVRSIGADELYDAIHARMDIETENGISSLRPEYKTAHKVYELVKASRGHIDAYDLHALVEQDPQRLVAMASKIARIYLDEVQDISWTMWSVIEVMLSARTSSVVCAGDFTQRLTPGISVNGIKSLIYKHLPKSMETIRFKTNYRSDPNIISLANRIQSYTHMREHAMEPSLYPQESSNSVTLVEIQDIEHENVADDVLHYIGVPSNNYRAAIVTSSSWAYRLRETLGKSHNVFSAYECKGLEFDLVVCWDLFNPSMDVKTSTLRRNMGAATLDKGNIEEDENFEIYLNHLYVTVTRARKHLIMVVPSCDRSSIMVKALGISDMVHYSEVRERGPLPEIIIPIDELSVSDDLRMAIVMRERGLLQQALNVFEQYGDAAQAGFTRALIHRNEHRLRGEDHEIQLCISECYGVIEVLQQSTDSVLKIEDVKLFLTQALVADKQYAEACLLYKELEMEDELVACLIEAVESKSGDVVRLRYLISEKAVAIWEHFKDNKRYARFVVALMLVFKSSTVDLIQSMITHIPSKAGLTMLHNSLIEADKSVSPIWEVFRRRKWLQVGSGSEESEELTFLEWSSLRRLDGQHSNEDLVYIISTGCLPESQSSIACLFVGPRNNKTTKTLSLNIQSGAMLKACRSLEIPLKHVSTKMRELSCPLTDFMALHSQISGEESRMYLLAEAYKTHKLKMRGSEHQLTLFKWCAKMSGGTNIIDMICTMLKEDRDMLLGIYSPDNTINVTQKVLLQVLNERDI</sequence>
<keyword evidence="4" id="KW-0347">Helicase</keyword>
<keyword evidence="2" id="KW-0547">Nucleotide-binding</keyword>
<evidence type="ECO:0000256" key="2">
    <source>
        <dbReference type="ARBA" id="ARBA00022741"/>
    </source>
</evidence>
<dbReference type="STRING" id="64571.A0A1Y2GD75"/>
<evidence type="ECO:0000259" key="8">
    <source>
        <dbReference type="Pfam" id="PF13087"/>
    </source>
</evidence>
<evidence type="ECO:0000256" key="5">
    <source>
        <dbReference type="ARBA" id="ARBA00022840"/>
    </source>
</evidence>
<evidence type="ECO:0000256" key="4">
    <source>
        <dbReference type="ARBA" id="ARBA00022806"/>
    </source>
</evidence>